<dbReference type="AlphaFoldDB" id="A0A1M4ZPC0"/>
<gene>
    <name evidence="3" type="ORF">SAMN02745204_01997</name>
</gene>
<dbReference type="InterPro" id="IPR039447">
    <property type="entry name" value="UreH-like_TM_dom"/>
</dbReference>
<evidence type="ECO:0000256" key="1">
    <source>
        <dbReference type="SAM" id="Phobius"/>
    </source>
</evidence>
<keyword evidence="4" id="KW-1185">Reference proteome</keyword>
<dbReference type="OrthoDB" id="9798690at2"/>
<evidence type="ECO:0000259" key="2">
    <source>
        <dbReference type="Pfam" id="PF13386"/>
    </source>
</evidence>
<proteinExistence type="predicted"/>
<organism evidence="3 4">
    <name type="scientific">Thermomonas hydrothermalis</name>
    <dbReference type="NCBI Taxonomy" id="213588"/>
    <lineage>
        <taxon>Bacteria</taxon>
        <taxon>Pseudomonadati</taxon>
        <taxon>Pseudomonadota</taxon>
        <taxon>Gammaproteobacteria</taxon>
        <taxon>Lysobacterales</taxon>
        <taxon>Lysobacteraceae</taxon>
        <taxon>Thermomonas</taxon>
    </lineage>
</organism>
<keyword evidence="1" id="KW-0472">Membrane</keyword>
<reference evidence="4" key="1">
    <citation type="submission" date="2016-11" db="EMBL/GenBank/DDBJ databases">
        <authorList>
            <person name="Varghese N."/>
            <person name="Submissions S."/>
        </authorList>
    </citation>
    <scope>NUCLEOTIDE SEQUENCE [LARGE SCALE GENOMIC DNA]</scope>
    <source>
        <strain evidence="4">DSM 14834</strain>
    </source>
</reference>
<dbReference type="STRING" id="213588.SAMN02745204_01997"/>
<dbReference type="RefSeq" id="WP_072756414.1">
    <property type="nucleotide sequence ID" value="NZ_FQUK01000039.1"/>
</dbReference>
<keyword evidence="1" id="KW-1133">Transmembrane helix</keyword>
<dbReference type="Proteomes" id="UP000242857">
    <property type="component" value="Unassembled WGS sequence"/>
</dbReference>
<evidence type="ECO:0000313" key="3">
    <source>
        <dbReference type="EMBL" id="SHF19775.1"/>
    </source>
</evidence>
<evidence type="ECO:0000313" key="4">
    <source>
        <dbReference type="Proteomes" id="UP000242857"/>
    </source>
</evidence>
<feature type="domain" description="Urease accessory protein UreH-like transmembrane" evidence="2">
    <location>
        <begin position="11"/>
        <end position="212"/>
    </location>
</feature>
<protein>
    <recommendedName>
        <fullName evidence="2">Urease accessory protein UreH-like transmembrane domain-containing protein</fullName>
    </recommendedName>
</protein>
<feature type="transmembrane region" description="Helical" evidence="1">
    <location>
        <begin position="51"/>
        <end position="72"/>
    </location>
</feature>
<feature type="transmembrane region" description="Helical" evidence="1">
    <location>
        <begin position="140"/>
        <end position="160"/>
    </location>
</feature>
<accession>A0A1M4ZPC0</accession>
<name>A0A1M4ZPC0_9GAMM</name>
<dbReference type="PANTHER" id="PTHR42208">
    <property type="entry name" value="HEAVY METAL TRANSPORTER-RELATED"/>
    <property type="match status" value="1"/>
</dbReference>
<dbReference type="EMBL" id="FQUK01000039">
    <property type="protein sequence ID" value="SHF19775.1"/>
    <property type="molecule type" value="Genomic_DNA"/>
</dbReference>
<feature type="transmembrane region" description="Helical" evidence="1">
    <location>
        <begin position="198"/>
        <end position="221"/>
    </location>
</feature>
<dbReference type="Pfam" id="PF13386">
    <property type="entry name" value="DsbD_2"/>
    <property type="match status" value="1"/>
</dbReference>
<sequence length="241" mass="24746">MPIDLLVLGSALLAGLFGGAHCAVMCGGIATGFSVQARGLWSALQPNLGRLGGYVLAGALVGGMGGSLLGVARQPWLGVTMRALVGLVLVIAGLRMLDLGGRLARVSGGPGYRLWRLLLPLQRRLLPADSAGKRILLGMLWGWMPCGLSLTLLSAAWLSASAWHGALTMAAFGLGTLPVMVSLTWAGARIGQHLHRGALRTAGGVLVIIAGLMTLAAPWLVHQPALHGLLGALGCRSLPPG</sequence>
<feature type="transmembrane region" description="Helical" evidence="1">
    <location>
        <begin position="166"/>
        <end position="186"/>
    </location>
</feature>
<dbReference type="PANTHER" id="PTHR42208:SF1">
    <property type="entry name" value="HEAVY METAL TRANSPORTER"/>
    <property type="match status" value="1"/>
</dbReference>
<keyword evidence="1" id="KW-0812">Transmembrane</keyword>